<feature type="transmembrane region" description="Helical" evidence="1">
    <location>
        <begin position="210"/>
        <end position="228"/>
    </location>
</feature>
<dbReference type="AlphaFoldDB" id="A0A2W5NWM2"/>
<dbReference type="Pfam" id="PF01757">
    <property type="entry name" value="Acyl_transf_3"/>
    <property type="match status" value="1"/>
</dbReference>
<sequence length="342" mass="38172">MLVVLFHIQGITVAWEGARVILHHAVLAVDFFFMLSGFVIGYAYDDRWHRMRARDFLKLRLIRLHPLVVLGVLLGFASYLVDPFAGTAQNVPVRDLLVALALGLLLLPSPMLPNRWGDTHPFNGPCWSLLQEYIGNIAYAFALRHMRPRILGVLAVLSGAVLIGCTAMLDSIDQGSAWPSFWMAPVRLCFPFVTGLWLYRVRDRLPSIRLGWLTLTLLMTGIAAFPTVPPVAGIPLNGLFEALCVVLVFPLIVHAGSHSDAGAGMMRLCRASGRISYPIYITHFPFLYIWMNYVANEAPSTARMTGIGLALVPFLILVAWAAYKFWDEPVRRRLRIALAPRP</sequence>
<dbReference type="PANTHER" id="PTHR23028">
    <property type="entry name" value="ACETYLTRANSFERASE"/>
    <property type="match status" value="1"/>
</dbReference>
<dbReference type="EMBL" id="QFPX01000003">
    <property type="protein sequence ID" value="PZQ56728.1"/>
    <property type="molecule type" value="Genomic_DNA"/>
</dbReference>
<keyword evidence="3" id="KW-0012">Acyltransferase</keyword>
<comment type="caution">
    <text evidence="3">The sequence shown here is derived from an EMBL/GenBank/DDBJ whole genome shotgun (WGS) entry which is preliminary data.</text>
</comment>
<evidence type="ECO:0000313" key="3">
    <source>
        <dbReference type="EMBL" id="PZQ56728.1"/>
    </source>
</evidence>
<accession>A0A2W5NWM2</accession>
<evidence type="ECO:0000259" key="2">
    <source>
        <dbReference type="Pfam" id="PF01757"/>
    </source>
</evidence>
<feature type="transmembrane region" description="Helical" evidence="1">
    <location>
        <begin position="150"/>
        <end position="169"/>
    </location>
</feature>
<feature type="transmembrane region" description="Helical" evidence="1">
    <location>
        <begin position="64"/>
        <end position="81"/>
    </location>
</feature>
<evidence type="ECO:0000256" key="1">
    <source>
        <dbReference type="SAM" id="Phobius"/>
    </source>
</evidence>
<feature type="transmembrane region" description="Helical" evidence="1">
    <location>
        <begin position="307"/>
        <end position="326"/>
    </location>
</feature>
<keyword evidence="1" id="KW-0812">Transmembrane</keyword>
<dbReference type="InterPro" id="IPR050879">
    <property type="entry name" value="Acyltransferase_3"/>
</dbReference>
<feature type="domain" description="Acyltransferase 3" evidence="2">
    <location>
        <begin position="1"/>
        <end position="321"/>
    </location>
</feature>
<dbReference type="Proteomes" id="UP000249082">
    <property type="component" value="Unassembled WGS sequence"/>
</dbReference>
<feature type="transmembrane region" description="Helical" evidence="1">
    <location>
        <begin position="93"/>
        <end position="112"/>
    </location>
</feature>
<organism evidence="3 4">
    <name type="scientific">Novosphingobium pentaromativorans</name>
    <dbReference type="NCBI Taxonomy" id="205844"/>
    <lineage>
        <taxon>Bacteria</taxon>
        <taxon>Pseudomonadati</taxon>
        <taxon>Pseudomonadota</taxon>
        <taxon>Alphaproteobacteria</taxon>
        <taxon>Sphingomonadales</taxon>
        <taxon>Sphingomonadaceae</taxon>
        <taxon>Novosphingobium</taxon>
    </lineage>
</organism>
<feature type="transmembrane region" description="Helical" evidence="1">
    <location>
        <begin position="277"/>
        <end position="295"/>
    </location>
</feature>
<gene>
    <name evidence="3" type="ORF">DI555_03720</name>
</gene>
<keyword evidence="1" id="KW-1133">Transmembrane helix</keyword>
<keyword evidence="1" id="KW-0472">Membrane</keyword>
<dbReference type="PANTHER" id="PTHR23028:SF134">
    <property type="entry name" value="PUTATIVE (AFU_ORTHOLOGUE AFUA_4G08520)-RELATED"/>
    <property type="match status" value="1"/>
</dbReference>
<protein>
    <submittedName>
        <fullName evidence="3">Acyltransferase</fullName>
    </submittedName>
</protein>
<proteinExistence type="predicted"/>
<name>A0A2W5NWM2_9SPHN</name>
<reference evidence="3 4" key="1">
    <citation type="submission" date="2017-08" db="EMBL/GenBank/DDBJ databases">
        <title>Infants hospitalized years apart are colonized by the same room-sourced microbial strains.</title>
        <authorList>
            <person name="Brooks B."/>
            <person name="Olm M.R."/>
            <person name="Firek B.A."/>
            <person name="Baker R."/>
            <person name="Thomas B.C."/>
            <person name="Morowitz M.J."/>
            <person name="Banfield J.F."/>
        </authorList>
    </citation>
    <scope>NUCLEOTIDE SEQUENCE [LARGE SCALE GENOMIC DNA]</scope>
    <source>
        <strain evidence="3">S2_005_002_R2_33</strain>
    </source>
</reference>
<dbReference type="GO" id="GO:0016747">
    <property type="term" value="F:acyltransferase activity, transferring groups other than amino-acyl groups"/>
    <property type="evidence" value="ECO:0007669"/>
    <property type="project" value="InterPro"/>
</dbReference>
<feature type="transmembrane region" description="Helical" evidence="1">
    <location>
        <begin position="20"/>
        <end position="44"/>
    </location>
</feature>
<dbReference type="InterPro" id="IPR002656">
    <property type="entry name" value="Acyl_transf_3_dom"/>
</dbReference>
<feature type="transmembrane region" description="Helical" evidence="1">
    <location>
        <begin position="181"/>
        <end position="198"/>
    </location>
</feature>
<feature type="transmembrane region" description="Helical" evidence="1">
    <location>
        <begin position="234"/>
        <end position="256"/>
    </location>
</feature>
<keyword evidence="3" id="KW-0808">Transferase</keyword>
<evidence type="ECO:0000313" key="4">
    <source>
        <dbReference type="Proteomes" id="UP000249082"/>
    </source>
</evidence>